<keyword evidence="1" id="KW-0479">Metal-binding</keyword>
<dbReference type="GO" id="GO:0008239">
    <property type="term" value="F:dipeptidyl-peptidase activity"/>
    <property type="evidence" value="ECO:0007669"/>
    <property type="project" value="TreeGrafter"/>
</dbReference>
<dbReference type="OrthoDB" id="4694525at2759"/>
<name>A0A8K0WPU2_9HYPO</name>
<reference evidence="3" key="1">
    <citation type="journal article" date="2021" name="Nat. Commun.">
        <title>Genetic determinants of endophytism in the Arabidopsis root mycobiome.</title>
        <authorList>
            <person name="Mesny F."/>
            <person name="Miyauchi S."/>
            <person name="Thiergart T."/>
            <person name="Pickel B."/>
            <person name="Atanasova L."/>
            <person name="Karlsson M."/>
            <person name="Huettel B."/>
            <person name="Barry K.W."/>
            <person name="Haridas S."/>
            <person name="Chen C."/>
            <person name="Bauer D."/>
            <person name="Andreopoulos W."/>
            <person name="Pangilinan J."/>
            <person name="LaButti K."/>
            <person name="Riley R."/>
            <person name="Lipzen A."/>
            <person name="Clum A."/>
            <person name="Drula E."/>
            <person name="Henrissat B."/>
            <person name="Kohler A."/>
            <person name="Grigoriev I.V."/>
            <person name="Martin F.M."/>
            <person name="Hacquard S."/>
        </authorList>
    </citation>
    <scope>NUCLEOTIDE SEQUENCE</scope>
    <source>
        <strain evidence="3">MPI-CAGE-CH-0235</strain>
    </source>
</reference>
<dbReference type="Proteomes" id="UP000813444">
    <property type="component" value="Unassembled WGS sequence"/>
</dbReference>
<evidence type="ECO:0000256" key="1">
    <source>
        <dbReference type="ARBA" id="ARBA00022723"/>
    </source>
</evidence>
<proteinExistence type="predicted"/>
<evidence type="ECO:0000313" key="4">
    <source>
        <dbReference type="Proteomes" id="UP000813444"/>
    </source>
</evidence>
<accession>A0A8K0WPU2</accession>
<dbReference type="InterPro" id="IPR039461">
    <property type="entry name" value="Peptidase_M49"/>
</dbReference>
<dbReference type="Gene3D" id="3.30.540.30">
    <property type="match status" value="3"/>
</dbReference>
<comment type="caution">
    <text evidence="3">The sequence shown here is derived from an EMBL/GenBank/DDBJ whole genome shotgun (WGS) entry which is preliminary data.</text>
</comment>
<dbReference type="AlphaFoldDB" id="A0A8K0WPU2"/>
<sequence>MRTSRLLLFTGILVLVPFLIRHSLNYSPLRRLIEQLGARMADGEYQDAQGPPAAAVPDPSNVSIRSLTCGDAFHQLTRQERLYAHHLSRAAWAGSAITQRQVSPESPHIVDLILELHRSCHGDWSQLNPSRDAKPMDRLLTYFAFILSNMGNYYGYGDQKFLTSVPGAFIASVVAKYTDRARSLQAERAYYTISDDSPTVTLNDVKSVDTLLADKGIAIENTLLHTIPGSQDKPHFQILQSSVETSDNIDEVGSLPSGARVTIRKGGFSAQLDTVCQSLRQALEYAASDNQRDMLRRYIQHFETGSMAKYEEAQISWLKDLQPKVEFFIGFVEQYRDPAGQRAEFEGLVAIHAPNASEKLSVLISSSREHIEKLPWVEPGGQNELGPFEAARIELPTFTAIQALAYSSTIIFTGINLPNSAAIRDAHGFKNVMIPNRNTPPDLNRTDLTKEAPFVASDEVAEYLRLEYYSSELRIAIHELIGHGTGNKLLREEADGTANFDLNNPPIDPTTNQPIRTWYKNGESDTKVFGGLGPTLNECRADGIGLYLLSEESILSIFGYDGSSELKAHDIIYNAYLAIAVHGLEALLSYDDSEKEWTQAHEHGFYIILRTLIAVPGLIHLDSNDNSQQLTVHVDRSKILTAGRKALGDLLLHLHIWRVTGDVEAFKAHLNDIAVDEYWLKIRSIVKARKLNSWMFIQSNTFIDEDGSDIEIKTYDETPEGMIQSWADRFPTG</sequence>
<evidence type="ECO:0000256" key="2">
    <source>
        <dbReference type="ARBA" id="ARBA00022801"/>
    </source>
</evidence>
<dbReference type="PANTHER" id="PTHR23422">
    <property type="entry name" value="DIPEPTIDYL PEPTIDASE III-RELATED"/>
    <property type="match status" value="1"/>
</dbReference>
<dbReference type="GO" id="GO:0046872">
    <property type="term" value="F:metal ion binding"/>
    <property type="evidence" value="ECO:0007669"/>
    <property type="project" value="UniProtKB-KW"/>
</dbReference>
<gene>
    <name evidence="3" type="ORF">B0I35DRAFT_469969</name>
</gene>
<keyword evidence="2" id="KW-0378">Hydrolase</keyword>
<protein>
    <submittedName>
        <fullName evidence="3">Peptidase family M49</fullName>
    </submittedName>
</protein>
<dbReference type="EMBL" id="JAGPNK010000010">
    <property type="protein sequence ID" value="KAH7312542.1"/>
    <property type="molecule type" value="Genomic_DNA"/>
</dbReference>
<dbReference type="GO" id="GO:0005737">
    <property type="term" value="C:cytoplasm"/>
    <property type="evidence" value="ECO:0007669"/>
    <property type="project" value="TreeGrafter"/>
</dbReference>
<evidence type="ECO:0000313" key="3">
    <source>
        <dbReference type="EMBL" id="KAH7312542.1"/>
    </source>
</evidence>
<organism evidence="3 4">
    <name type="scientific">Stachybotrys elegans</name>
    <dbReference type="NCBI Taxonomy" id="80388"/>
    <lineage>
        <taxon>Eukaryota</taxon>
        <taxon>Fungi</taxon>
        <taxon>Dikarya</taxon>
        <taxon>Ascomycota</taxon>
        <taxon>Pezizomycotina</taxon>
        <taxon>Sordariomycetes</taxon>
        <taxon>Hypocreomycetidae</taxon>
        <taxon>Hypocreales</taxon>
        <taxon>Stachybotryaceae</taxon>
        <taxon>Stachybotrys</taxon>
    </lineage>
</organism>
<dbReference type="PANTHER" id="PTHR23422:SF11">
    <property type="entry name" value="DIPEPTIDYL PEPTIDASE 3"/>
    <property type="match status" value="1"/>
</dbReference>
<dbReference type="Pfam" id="PF03571">
    <property type="entry name" value="Peptidase_M49"/>
    <property type="match status" value="1"/>
</dbReference>
<keyword evidence="4" id="KW-1185">Reference proteome</keyword>